<dbReference type="GO" id="GO:0071555">
    <property type="term" value="P:cell wall organization"/>
    <property type="evidence" value="ECO:0007669"/>
    <property type="project" value="UniProtKB-KW"/>
</dbReference>
<proteinExistence type="predicted"/>
<feature type="transmembrane region" description="Helical" evidence="5">
    <location>
        <begin position="27"/>
        <end position="47"/>
    </location>
</feature>
<dbReference type="PANTHER" id="PTHR30417">
    <property type="entry name" value="N-ACETYLMURAMOYL-L-ALANINE AMIDASE AMID"/>
    <property type="match status" value="1"/>
</dbReference>
<dbReference type="SMART" id="SM00644">
    <property type="entry name" value="Ami_2"/>
    <property type="match status" value="1"/>
</dbReference>
<dbReference type="GO" id="GO:0008745">
    <property type="term" value="F:N-acetylmuramoyl-L-alanine amidase activity"/>
    <property type="evidence" value="ECO:0007669"/>
    <property type="project" value="UniProtKB-EC"/>
</dbReference>
<dbReference type="Proteomes" id="UP000184245">
    <property type="component" value="Unassembled WGS sequence"/>
</dbReference>
<evidence type="ECO:0000256" key="2">
    <source>
        <dbReference type="ARBA" id="ARBA00011901"/>
    </source>
</evidence>
<sequence>MVRGKRRRKRRRSAGYRKRQLEVRRNIILFGIVLLGVILFCLTVKTVKNKREEARTAAMDDKKVSFVGAPLLDVQLLDVNPYSRPGTALEQIKGIVIHYTANPGTSAQNNRDYFEGLKDSQETKASSHFVIGLDGEVVQCIPSNEISYASNERNSDTLSIECCHPDESGHFNEATYQSLVELTGWLCERFSLKSDDVIRHYDVTGKICPKYYVEHEDAWKQFKKDVDKQIKIVEKEQKEAGE</sequence>
<comment type="catalytic activity">
    <reaction evidence="1">
        <text>Hydrolyzes the link between N-acetylmuramoyl residues and L-amino acid residues in certain cell-wall glycopeptides.</text>
        <dbReference type="EC" id="3.5.1.28"/>
    </reaction>
</comment>
<evidence type="ECO:0000256" key="1">
    <source>
        <dbReference type="ARBA" id="ARBA00001561"/>
    </source>
</evidence>
<dbReference type="Gene3D" id="3.40.80.10">
    <property type="entry name" value="Peptidoglycan recognition protein-like"/>
    <property type="match status" value="1"/>
</dbReference>
<evidence type="ECO:0000256" key="3">
    <source>
        <dbReference type="ARBA" id="ARBA00022801"/>
    </source>
</evidence>
<dbReference type="RefSeq" id="WP_072849360.1">
    <property type="nucleotide sequence ID" value="NZ_FQVI01000002.1"/>
</dbReference>
<keyword evidence="5" id="KW-0472">Membrane</keyword>
<dbReference type="AlphaFoldDB" id="A0A1M4U5V5"/>
<keyword evidence="5" id="KW-1133">Transmembrane helix</keyword>
<name>A0A1M4U5V5_9CLOT</name>
<dbReference type="OrthoDB" id="9794294at2"/>
<feature type="domain" description="N-acetylmuramoyl-L-alanine amidase" evidence="6">
    <location>
        <begin position="82"/>
        <end position="222"/>
    </location>
</feature>
<keyword evidence="4" id="KW-0961">Cell wall biogenesis/degradation</keyword>
<dbReference type="SUPFAM" id="SSF55846">
    <property type="entry name" value="N-acetylmuramoyl-L-alanine amidase-like"/>
    <property type="match status" value="1"/>
</dbReference>
<protein>
    <recommendedName>
        <fullName evidence="2">N-acetylmuramoyl-L-alanine amidase</fullName>
        <ecNumber evidence="2">3.5.1.28</ecNumber>
    </recommendedName>
</protein>
<dbReference type="InterPro" id="IPR051206">
    <property type="entry name" value="NAMLAA_amidase_2"/>
</dbReference>
<dbReference type="EC" id="3.5.1.28" evidence="2"/>
<dbReference type="GO" id="GO:0009253">
    <property type="term" value="P:peptidoglycan catabolic process"/>
    <property type="evidence" value="ECO:0007669"/>
    <property type="project" value="InterPro"/>
</dbReference>
<evidence type="ECO:0000256" key="4">
    <source>
        <dbReference type="ARBA" id="ARBA00023316"/>
    </source>
</evidence>
<organism evidence="7 8">
    <name type="scientific">Lactonifactor longoviformis DSM 17459</name>
    <dbReference type="NCBI Taxonomy" id="1122155"/>
    <lineage>
        <taxon>Bacteria</taxon>
        <taxon>Bacillati</taxon>
        <taxon>Bacillota</taxon>
        <taxon>Clostridia</taxon>
        <taxon>Eubacteriales</taxon>
        <taxon>Clostridiaceae</taxon>
        <taxon>Lactonifactor</taxon>
    </lineage>
</organism>
<dbReference type="STRING" id="1122155.SAMN02745158_00748"/>
<evidence type="ECO:0000313" key="7">
    <source>
        <dbReference type="EMBL" id="SHE52063.1"/>
    </source>
</evidence>
<keyword evidence="3" id="KW-0378">Hydrolase</keyword>
<keyword evidence="5" id="KW-0812">Transmembrane</keyword>
<evidence type="ECO:0000259" key="6">
    <source>
        <dbReference type="SMART" id="SM00644"/>
    </source>
</evidence>
<dbReference type="InterPro" id="IPR036505">
    <property type="entry name" value="Amidase/PGRP_sf"/>
</dbReference>
<evidence type="ECO:0000256" key="5">
    <source>
        <dbReference type="SAM" id="Phobius"/>
    </source>
</evidence>
<gene>
    <name evidence="7" type="ORF">SAMN02745158_00748</name>
</gene>
<dbReference type="CDD" id="cd06583">
    <property type="entry name" value="PGRP"/>
    <property type="match status" value="1"/>
</dbReference>
<dbReference type="InterPro" id="IPR002502">
    <property type="entry name" value="Amidase_domain"/>
</dbReference>
<dbReference type="EMBL" id="FQVI01000002">
    <property type="protein sequence ID" value="SHE52063.1"/>
    <property type="molecule type" value="Genomic_DNA"/>
</dbReference>
<dbReference type="Pfam" id="PF01510">
    <property type="entry name" value="Amidase_2"/>
    <property type="match status" value="1"/>
</dbReference>
<dbReference type="GO" id="GO:0009254">
    <property type="term" value="P:peptidoglycan turnover"/>
    <property type="evidence" value="ECO:0007669"/>
    <property type="project" value="TreeGrafter"/>
</dbReference>
<evidence type="ECO:0000313" key="8">
    <source>
        <dbReference type="Proteomes" id="UP000184245"/>
    </source>
</evidence>
<reference evidence="7 8" key="1">
    <citation type="submission" date="2016-11" db="EMBL/GenBank/DDBJ databases">
        <authorList>
            <person name="Jaros S."/>
            <person name="Januszkiewicz K."/>
            <person name="Wedrychowicz H."/>
        </authorList>
    </citation>
    <scope>NUCLEOTIDE SEQUENCE [LARGE SCALE GENOMIC DNA]</scope>
    <source>
        <strain evidence="7 8">DSM 17459</strain>
    </source>
</reference>
<keyword evidence="8" id="KW-1185">Reference proteome</keyword>
<dbReference type="PANTHER" id="PTHR30417:SF1">
    <property type="entry name" value="N-ACETYLMURAMOYL-L-ALANINE AMIDASE AMID"/>
    <property type="match status" value="1"/>
</dbReference>
<accession>A0A1M4U5V5</accession>